<dbReference type="Proteomes" id="UP001150259">
    <property type="component" value="Unassembled WGS sequence"/>
</dbReference>
<dbReference type="EMBL" id="JAPFQL010000056">
    <property type="protein sequence ID" value="MDC5698179.1"/>
    <property type="molecule type" value="Genomic_DNA"/>
</dbReference>
<gene>
    <name evidence="1" type="ORF">OO014_13000</name>
</gene>
<organism evidence="1 2">
    <name type="scientific">Intrasporangium calvum</name>
    <dbReference type="NCBI Taxonomy" id="53358"/>
    <lineage>
        <taxon>Bacteria</taxon>
        <taxon>Bacillati</taxon>
        <taxon>Actinomycetota</taxon>
        <taxon>Actinomycetes</taxon>
        <taxon>Micrococcales</taxon>
        <taxon>Intrasporangiaceae</taxon>
        <taxon>Intrasporangium</taxon>
    </lineage>
</organism>
<reference evidence="1 2" key="1">
    <citation type="submission" date="2022-11" db="EMBL/GenBank/DDBJ databases">
        <title>Anaerobic phenanthrene biodegradation by a DNRA strain PheN6.</title>
        <authorList>
            <person name="Zhang Z."/>
        </authorList>
    </citation>
    <scope>NUCLEOTIDE SEQUENCE [LARGE SCALE GENOMIC DNA]</scope>
    <source>
        <strain evidence="1 2">PheN6</strain>
    </source>
</reference>
<accession>A0ABT5GIY3</accession>
<comment type="caution">
    <text evidence="1">The sequence shown here is derived from an EMBL/GenBank/DDBJ whole genome shotgun (WGS) entry which is preliminary data.</text>
</comment>
<keyword evidence="2" id="KW-1185">Reference proteome</keyword>
<proteinExistence type="predicted"/>
<evidence type="ECO:0000313" key="1">
    <source>
        <dbReference type="EMBL" id="MDC5698179.1"/>
    </source>
</evidence>
<evidence type="ECO:0008006" key="3">
    <source>
        <dbReference type="Google" id="ProtNLM"/>
    </source>
</evidence>
<sequence length="109" mass="11578">MPSDGPAPESGLPGADELRDHLQRTLEATARPRSYDLVVTGTVSRADVETGPLVITDADGATWELVLPDGWSVEADPRALVTVSGDLLDEVSSTQVGPRLRVRSLSRAD</sequence>
<evidence type="ECO:0000313" key="2">
    <source>
        <dbReference type="Proteomes" id="UP001150259"/>
    </source>
</evidence>
<protein>
    <recommendedName>
        <fullName evidence="3">Bacterial SCP orthologue domain-containing protein</fullName>
    </recommendedName>
</protein>
<name>A0ABT5GIY3_9MICO</name>
<dbReference type="RefSeq" id="WP_272462752.1">
    <property type="nucleotide sequence ID" value="NZ_JAPFQL010000056.1"/>
</dbReference>